<reference evidence="8 9" key="1">
    <citation type="submission" date="2017-11" db="EMBL/GenBank/DDBJ databases">
        <title>Genome sequencing of a diverse group of Pseudomonas species.</title>
        <authorList>
            <person name="Loper J."/>
        </authorList>
    </citation>
    <scope>NUCLEOTIDE SEQUENCE [LARGE SCALE GENOMIC DNA]</scope>
    <source>
        <strain evidence="8 9">LMG 25716</strain>
    </source>
</reference>
<dbReference type="EMBL" id="PHHE01000001">
    <property type="protein sequence ID" value="PKA68165.1"/>
    <property type="molecule type" value="Genomic_DNA"/>
</dbReference>
<evidence type="ECO:0000256" key="3">
    <source>
        <dbReference type="ARBA" id="ARBA00023239"/>
    </source>
</evidence>
<dbReference type="SUPFAM" id="SSF51556">
    <property type="entry name" value="Metallo-dependent hydrolases"/>
    <property type="match status" value="1"/>
</dbReference>
<gene>
    <name evidence="8" type="ORF">ATI02_0911</name>
</gene>
<evidence type="ECO:0000259" key="7">
    <source>
        <dbReference type="Pfam" id="PF04909"/>
    </source>
</evidence>
<evidence type="ECO:0000256" key="2">
    <source>
        <dbReference type="ARBA" id="ARBA00022833"/>
    </source>
</evidence>
<keyword evidence="2" id="KW-0862">Zinc</keyword>
<accession>A0ABX4PT06</accession>
<feature type="signal peptide" evidence="6">
    <location>
        <begin position="1"/>
        <end position="35"/>
    </location>
</feature>
<dbReference type="InterPro" id="IPR006311">
    <property type="entry name" value="TAT_signal"/>
</dbReference>
<dbReference type="InterPro" id="IPR032465">
    <property type="entry name" value="ACMSD"/>
</dbReference>
<dbReference type="GO" id="GO:0016787">
    <property type="term" value="F:hydrolase activity"/>
    <property type="evidence" value="ECO:0007669"/>
    <property type="project" value="UniProtKB-KW"/>
</dbReference>
<keyword evidence="8" id="KW-0378">Hydrolase</keyword>
<evidence type="ECO:0000256" key="6">
    <source>
        <dbReference type="SAM" id="SignalP"/>
    </source>
</evidence>
<proteinExistence type="predicted"/>
<feature type="chain" id="PRO_5047466233" description="6-methylsalicylate decarboxylase" evidence="6">
    <location>
        <begin position="36"/>
        <end position="383"/>
    </location>
</feature>
<dbReference type="EC" id="4.1.1.52" evidence="5"/>
<dbReference type="PROSITE" id="PS51318">
    <property type="entry name" value="TAT"/>
    <property type="match status" value="1"/>
</dbReference>
<keyword evidence="9" id="KW-1185">Reference proteome</keyword>
<dbReference type="PANTHER" id="PTHR21240">
    <property type="entry name" value="2-AMINO-3-CARBOXYLMUCONATE-6-SEMIALDEHYDE DECARBOXYLASE"/>
    <property type="match status" value="1"/>
</dbReference>
<feature type="domain" description="Amidohydrolase-related" evidence="7">
    <location>
        <begin position="59"/>
        <end position="371"/>
    </location>
</feature>
<protein>
    <recommendedName>
        <fullName evidence="5">6-methylsalicylate decarboxylase</fullName>
        <ecNumber evidence="5">4.1.1.52</ecNumber>
    </recommendedName>
</protein>
<comment type="catalytic activity">
    <reaction evidence="4">
        <text>6-methylsalicylate + H(+) = 3-methylphenol + CO2</text>
        <dbReference type="Rhea" id="RHEA:23112"/>
        <dbReference type="ChEBI" id="CHEBI:15378"/>
        <dbReference type="ChEBI" id="CHEBI:16526"/>
        <dbReference type="ChEBI" id="CHEBI:17231"/>
        <dbReference type="ChEBI" id="CHEBI:36658"/>
        <dbReference type="EC" id="4.1.1.52"/>
    </reaction>
    <physiologicalReaction direction="left-to-right" evidence="4">
        <dbReference type="Rhea" id="RHEA:23113"/>
    </physiologicalReaction>
</comment>
<keyword evidence="1" id="KW-0479">Metal-binding</keyword>
<dbReference type="Proteomes" id="UP000232455">
    <property type="component" value="Unassembled WGS sequence"/>
</dbReference>
<dbReference type="InterPro" id="IPR006680">
    <property type="entry name" value="Amidohydro-rel"/>
</dbReference>
<evidence type="ECO:0000256" key="5">
    <source>
        <dbReference type="ARBA" id="ARBA00038889"/>
    </source>
</evidence>
<sequence>MSKDQNEESTRIPRRNFVTGLIGLAAGAAILPAHANTDPAAAANAPGNTDTPKNLKGRIDVHTHYIPEDYRKALIAAGHSKPSGMPGIPSWSVEQHLSVMDKLGIQTSMLSISAPGLHFGDDQAACKMARYCNEEGAKAVKAHPDRFGLFAVTPLPDVEGALREIDYAFDVLGADGIVMETNFHGLYLGDEKLERVFAAINRRQGTLFIHPTNPHCPCCQDTTALQPLNYPYPMMEFIFETTRAVFNLILSGTLERYPDIKVIVPHAGAAVPLLAERAAAFGAFGVGHQKDKKLHESLRRLYYDLAGFPVPVALDALLHVADPSHILYGSDWPFTPEALAIKLVADLDNATQITSAMHKAFMRENALAIFPRLAKKQSDLASN</sequence>
<evidence type="ECO:0000256" key="1">
    <source>
        <dbReference type="ARBA" id="ARBA00022723"/>
    </source>
</evidence>
<dbReference type="Pfam" id="PF04909">
    <property type="entry name" value="Amidohydro_2"/>
    <property type="match status" value="1"/>
</dbReference>
<dbReference type="InterPro" id="IPR032466">
    <property type="entry name" value="Metal_Hydrolase"/>
</dbReference>
<dbReference type="PANTHER" id="PTHR21240:SF29">
    <property type="entry name" value="AMIDOHYDROLASE-RELATED DOMAIN-CONTAINING PROTEIN"/>
    <property type="match status" value="1"/>
</dbReference>
<dbReference type="RefSeq" id="WP_202864017.1">
    <property type="nucleotide sequence ID" value="NZ_PHHE01000001.1"/>
</dbReference>
<organism evidence="8 9">
    <name type="scientific">Pseudomonas baetica</name>
    <dbReference type="NCBI Taxonomy" id="674054"/>
    <lineage>
        <taxon>Bacteria</taxon>
        <taxon>Pseudomonadati</taxon>
        <taxon>Pseudomonadota</taxon>
        <taxon>Gammaproteobacteria</taxon>
        <taxon>Pseudomonadales</taxon>
        <taxon>Pseudomonadaceae</taxon>
        <taxon>Pseudomonas</taxon>
    </lineage>
</organism>
<evidence type="ECO:0000256" key="4">
    <source>
        <dbReference type="ARBA" id="ARBA00036832"/>
    </source>
</evidence>
<keyword evidence="6" id="KW-0732">Signal</keyword>
<keyword evidence="3" id="KW-0456">Lyase</keyword>
<comment type="caution">
    <text evidence="8">The sequence shown here is derived from an EMBL/GenBank/DDBJ whole genome shotgun (WGS) entry which is preliminary data.</text>
</comment>
<name>A0ABX4PT06_9PSED</name>
<evidence type="ECO:0000313" key="8">
    <source>
        <dbReference type="EMBL" id="PKA68165.1"/>
    </source>
</evidence>
<dbReference type="Gene3D" id="3.20.20.140">
    <property type="entry name" value="Metal-dependent hydrolases"/>
    <property type="match status" value="1"/>
</dbReference>
<evidence type="ECO:0000313" key="9">
    <source>
        <dbReference type="Proteomes" id="UP000232455"/>
    </source>
</evidence>